<proteinExistence type="predicted"/>
<evidence type="ECO:0000313" key="2">
    <source>
        <dbReference type="EMBL" id="ORX74454.1"/>
    </source>
</evidence>
<feature type="region of interest" description="Disordered" evidence="1">
    <location>
        <begin position="186"/>
        <end position="206"/>
    </location>
</feature>
<organism evidence="2 3">
    <name type="scientific">Linderina pennispora</name>
    <dbReference type="NCBI Taxonomy" id="61395"/>
    <lineage>
        <taxon>Eukaryota</taxon>
        <taxon>Fungi</taxon>
        <taxon>Fungi incertae sedis</taxon>
        <taxon>Zoopagomycota</taxon>
        <taxon>Kickxellomycotina</taxon>
        <taxon>Kickxellomycetes</taxon>
        <taxon>Kickxellales</taxon>
        <taxon>Kickxellaceae</taxon>
        <taxon>Linderina</taxon>
    </lineage>
</organism>
<dbReference type="SUPFAM" id="SSF52833">
    <property type="entry name" value="Thioredoxin-like"/>
    <property type="match status" value="1"/>
</dbReference>
<dbReference type="GeneID" id="63807822"/>
<accession>A0A1Y1WMW7</accession>
<reference evidence="2 3" key="1">
    <citation type="submission" date="2016-07" db="EMBL/GenBank/DDBJ databases">
        <title>Pervasive Adenine N6-methylation of Active Genes in Fungi.</title>
        <authorList>
            <consortium name="DOE Joint Genome Institute"/>
            <person name="Mondo S.J."/>
            <person name="Dannebaum R.O."/>
            <person name="Kuo R.C."/>
            <person name="Labutti K."/>
            <person name="Haridas S."/>
            <person name="Kuo A."/>
            <person name="Salamov A."/>
            <person name="Ahrendt S.R."/>
            <person name="Lipzen A."/>
            <person name="Sullivan W."/>
            <person name="Andreopoulos W.B."/>
            <person name="Clum A."/>
            <person name="Lindquist E."/>
            <person name="Daum C."/>
            <person name="Ramamoorthy G.K."/>
            <person name="Gryganskyi A."/>
            <person name="Culley D."/>
            <person name="Magnuson J.K."/>
            <person name="James T.Y."/>
            <person name="O'Malley M.A."/>
            <person name="Stajich J.E."/>
            <person name="Spatafora J.W."/>
            <person name="Visel A."/>
            <person name="Grigoriev I.V."/>
        </authorList>
    </citation>
    <scope>NUCLEOTIDE SEQUENCE [LARGE SCALE GENOMIC DNA]</scope>
    <source>
        <strain evidence="2 3">ATCC 12442</strain>
    </source>
</reference>
<sequence>MDTKIKETARRALDSDDDALSDDELLAELENDPELERFREARLEQLKHEIDTARELRARGHGTYTIITKEQDMVKLMGTEKMAIVHFTHTQFARCKIMDKHLQTKFAGIDATKCPFLVNKFQVRTLPCLLAIRNGSCVDRLVGFEEFGNSDKFSTESLEIRLAKSGVVQLPKGSLASVPVAQRPVAYSAGGDDSGSGGESHDELDY</sequence>
<comment type="caution">
    <text evidence="2">The sequence shown here is derived from an EMBL/GenBank/DDBJ whole genome shotgun (WGS) entry which is preliminary data.</text>
</comment>
<dbReference type="EMBL" id="MCFD01000001">
    <property type="protein sequence ID" value="ORX74454.1"/>
    <property type="molecule type" value="Genomic_DNA"/>
</dbReference>
<evidence type="ECO:0000313" key="3">
    <source>
        <dbReference type="Proteomes" id="UP000193922"/>
    </source>
</evidence>
<keyword evidence="3" id="KW-1185">Reference proteome</keyword>
<dbReference type="STRING" id="61395.A0A1Y1WMW7"/>
<evidence type="ECO:0000256" key="1">
    <source>
        <dbReference type="SAM" id="MobiDB-lite"/>
    </source>
</evidence>
<dbReference type="Gene3D" id="3.40.30.10">
    <property type="entry name" value="Glutaredoxin"/>
    <property type="match status" value="1"/>
</dbReference>
<dbReference type="InterPro" id="IPR036249">
    <property type="entry name" value="Thioredoxin-like_sf"/>
</dbReference>
<dbReference type="AlphaFoldDB" id="A0A1Y1WMW7"/>
<dbReference type="RefSeq" id="XP_040747665.1">
    <property type="nucleotide sequence ID" value="XM_040891174.1"/>
</dbReference>
<dbReference type="PANTHER" id="PTHR21148">
    <property type="entry name" value="THIOREDOXIN DOMAIN-CONTAINING PROTEIN 9"/>
    <property type="match status" value="1"/>
</dbReference>
<protein>
    <submittedName>
        <fullName evidence="2">Thioredoxin-like protein</fullName>
    </submittedName>
</protein>
<gene>
    <name evidence="2" type="ORF">DL89DRAFT_319983</name>
</gene>
<dbReference type="Proteomes" id="UP000193922">
    <property type="component" value="Unassembled WGS sequence"/>
</dbReference>
<name>A0A1Y1WMW7_9FUNG</name>
<dbReference type="OrthoDB" id="10257948at2759"/>